<feature type="region of interest" description="Disordered" evidence="1">
    <location>
        <begin position="280"/>
        <end position="320"/>
    </location>
</feature>
<feature type="compositionally biased region" description="Acidic residues" evidence="1">
    <location>
        <begin position="291"/>
        <end position="301"/>
    </location>
</feature>
<proteinExistence type="predicted"/>
<comment type="caution">
    <text evidence="2">The sequence shown here is derived from an EMBL/GenBank/DDBJ whole genome shotgun (WGS) entry which is preliminary data.</text>
</comment>
<feature type="region of interest" description="Disordered" evidence="1">
    <location>
        <begin position="467"/>
        <end position="490"/>
    </location>
</feature>
<organism evidence="2 3">
    <name type="scientific">Apiospora marii</name>
    <dbReference type="NCBI Taxonomy" id="335849"/>
    <lineage>
        <taxon>Eukaryota</taxon>
        <taxon>Fungi</taxon>
        <taxon>Dikarya</taxon>
        <taxon>Ascomycota</taxon>
        <taxon>Pezizomycotina</taxon>
        <taxon>Sordariomycetes</taxon>
        <taxon>Xylariomycetidae</taxon>
        <taxon>Amphisphaeriales</taxon>
        <taxon>Apiosporaceae</taxon>
        <taxon>Apiospora</taxon>
    </lineage>
</organism>
<evidence type="ECO:0008006" key="4">
    <source>
        <dbReference type="Google" id="ProtNLM"/>
    </source>
</evidence>
<gene>
    <name evidence="2" type="ORF">PG991_003126</name>
</gene>
<feature type="region of interest" description="Disordered" evidence="1">
    <location>
        <begin position="105"/>
        <end position="149"/>
    </location>
</feature>
<sequence>MVFDPTSPATPKISPPPQTLRCKRIRPTRARQIEAQDAENHYKVHLTMSISISTKDARKASTDTTMTSSSYPLSANFSYSELRRSSDHVAPVPLETHHAAVSPDELVQSPRSMHQMERPEETQHAAVPDLDLSSAKAEGSGSELLSRGAPMVQEKEHCDLASMPPMTHQRGDSAPSPSPSSMASRNMSLPIKRTTSPMWRDEHNAREGRYQGVQPGSPFAQPSGNQVVGNRSTNQRAHTLNTWGLHGPTPTRHSEASVPWDPDSVGRPLADQSSGLLVTARESGTATSGDVEAEDGEEELFNENVPSGSPPKPFDRSVPNSSAPTHIAALTTSWAILHSDIVAIGPNSKDFQSYSMSCKLRVFKHKLDEGIRIRTDRNGVIRGDRFEKNAELMPRYASADDEATEGAEIYMRCRGTQKGLKYKFLKTKSGTSADQLDLTRVLGAVLKRSKSDEALRYPRLQFWSDSNHEADSQSSSDGTRSSHRSSILQKTISPMDASLEKLERVKRTLNCTRLFVFTKGQQPAIYVLIVDETTVTCVLPPPKLSFRPKSPEKHILCIVPHKSSGETRIRLRKISDGAGIPLNLDGLLYKDLGGPEFVEYKQLQLEFHTKEGRESFQQDFNEFREAWCARLEAPRREMDVQRDPRFRIKTSVENNKTFKAPVFDAIK</sequence>
<dbReference type="EMBL" id="JAQQWI010000006">
    <property type="protein sequence ID" value="KAK8033728.1"/>
    <property type="molecule type" value="Genomic_DNA"/>
</dbReference>
<feature type="compositionally biased region" description="Low complexity" evidence="1">
    <location>
        <begin position="173"/>
        <end position="184"/>
    </location>
</feature>
<feature type="region of interest" description="Disordered" evidence="1">
    <location>
        <begin position="162"/>
        <end position="190"/>
    </location>
</feature>
<feature type="compositionally biased region" description="Polar residues" evidence="1">
    <location>
        <begin position="220"/>
        <end position="230"/>
    </location>
</feature>
<keyword evidence="3" id="KW-1185">Reference proteome</keyword>
<feature type="region of interest" description="Disordered" evidence="1">
    <location>
        <begin position="209"/>
        <end position="230"/>
    </location>
</feature>
<evidence type="ECO:0000313" key="3">
    <source>
        <dbReference type="Proteomes" id="UP001396898"/>
    </source>
</evidence>
<dbReference type="Proteomes" id="UP001396898">
    <property type="component" value="Unassembled WGS sequence"/>
</dbReference>
<protein>
    <recommendedName>
        <fullName evidence="4">Telomeric single stranded DNA binding POT1/Cdc13 domain-containing protein</fullName>
    </recommendedName>
</protein>
<reference evidence="2 3" key="1">
    <citation type="submission" date="2023-01" db="EMBL/GenBank/DDBJ databases">
        <title>Analysis of 21 Apiospora genomes using comparative genomics revels a genus with tremendous synthesis potential of carbohydrate active enzymes and secondary metabolites.</title>
        <authorList>
            <person name="Sorensen T."/>
        </authorList>
    </citation>
    <scope>NUCLEOTIDE SEQUENCE [LARGE SCALE GENOMIC DNA]</scope>
    <source>
        <strain evidence="2 3">CBS 20057</strain>
    </source>
</reference>
<evidence type="ECO:0000256" key="1">
    <source>
        <dbReference type="SAM" id="MobiDB-lite"/>
    </source>
</evidence>
<evidence type="ECO:0000313" key="2">
    <source>
        <dbReference type="EMBL" id="KAK8033728.1"/>
    </source>
</evidence>
<accession>A0ABR1SHD5</accession>
<feature type="region of interest" description="Disordered" evidence="1">
    <location>
        <begin position="1"/>
        <end position="20"/>
    </location>
</feature>
<feature type="compositionally biased region" description="Basic and acidic residues" evidence="1">
    <location>
        <begin position="114"/>
        <end position="123"/>
    </location>
</feature>
<name>A0ABR1SHD5_9PEZI</name>